<evidence type="ECO:0000313" key="1">
    <source>
        <dbReference type="EMBL" id="MSU05918.1"/>
    </source>
</evidence>
<keyword evidence="2" id="KW-1185">Reference proteome</keyword>
<proteinExistence type="predicted"/>
<reference evidence="1 2" key="1">
    <citation type="submission" date="2019-08" db="EMBL/GenBank/DDBJ databases">
        <title>In-depth cultivation of the pig gut microbiome towards novel bacterial diversity and tailored functional studies.</title>
        <authorList>
            <person name="Wylensek D."/>
            <person name="Hitch T.C.A."/>
            <person name="Clavel T."/>
        </authorList>
    </citation>
    <scope>NUCLEOTIDE SEQUENCE [LARGE SCALE GENOMIC DNA]</scope>
    <source>
        <strain evidence="1 2">NM-380-WT-3C1</strain>
    </source>
</reference>
<protein>
    <submittedName>
        <fullName evidence="1">Uncharacterized protein</fullName>
    </submittedName>
</protein>
<comment type="caution">
    <text evidence="1">The sequence shown here is derived from an EMBL/GenBank/DDBJ whole genome shotgun (WGS) entry which is preliminary data.</text>
</comment>
<name>A0A7X2TRF6_9SPIO</name>
<sequence>MYNSQLIINKFGIGSNSCHAPSFIDIEGTYAEDIFCNFTSINKENDYEELNRELLDNTTCIQEDVANYLKEATQIINKRMVFEEAAKQVVNLHKQVLEKLTILDSLRIKINNSLTKNVKNAVSEIIQINEFISYIDAGEVELKPIELEQINSITLPPGYNSQDMLKAIDSLNDYELVTDIVMGGLGISTLFSSSKAKSAVAVATGIIAVGTAILSTIEKGHEIKDQCSEIVSCMKKNVDVITKNIEYLYSAVDKIHDVERMRNLTNEYFNIVIENVKQSDFFIYPKEAFSGSKISVSPIVITNLKNICDTFNSIANRKYINQEENDEGNNTALLTEDSDYYE</sequence>
<organism evidence="1 2">
    <name type="scientific">Bullifex porci</name>
    <dbReference type="NCBI Taxonomy" id="2606638"/>
    <lineage>
        <taxon>Bacteria</taxon>
        <taxon>Pseudomonadati</taxon>
        <taxon>Spirochaetota</taxon>
        <taxon>Spirochaetia</taxon>
        <taxon>Spirochaetales</taxon>
        <taxon>Spirochaetaceae</taxon>
        <taxon>Bullifex</taxon>
    </lineage>
</organism>
<gene>
    <name evidence="1" type="ORF">FYJ80_03875</name>
</gene>
<dbReference type="RefSeq" id="WP_154424828.1">
    <property type="nucleotide sequence ID" value="NZ_VUNN01000004.1"/>
</dbReference>
<dbReference type="EMBL" id="VUNN01000004">
    <property type="protein sequence ID" value="MSU05918.1"/>
    <property type="molecule type" value="Genomic_DNA"/>
</dbReference>
<dbReference type="Proteomes" id="UP000460549">
    <property type="component" value="Unassembled WGS sequence"/>
</dbReference>
<dbReference type="AlphaFoldDB" id="A0A7X2TRF6"/>
<accession>A0A7X2TRF6</accession>
<evidence type="ECO:0000313" key="2">
    <source>
        <dbReference type="Proteomes" id="UP000460549"/>
    </source>
</evidence>